<feature type="non-terminal residue" evidence="1">
    <location>
        <position position="1"/>
    </location>
</feature>
<dbReference type="AlphaFoldDB" id="A0A382VSC3"/>
<name>A0A382VSC3_9ZZZZ</name>
<accession>A0A382VSC3</accession>
<sequence length="283" mass="30540">TSTLDIQAAEVYTEANLIPTSSLPFSGSSQTGTTYSTVGSNVMKYWYRHRLTKHNIGHDVWFFLNPTGSADGITPQIIQSQQQTNFISNKYAVPSLATANTEDGTPGYNVKVFKSTATNSGSFDNDDVVSTTDYAFDYKTGILQFDQNAPSSNDIVYVTAVQYVGKTLDEGISFTGNTTLISVSSSMIPSADDAFDIGTSTKEWKDLFVDGTANIDTLSLTDAFTYNGVTFNTSGSTNEGLSITGSNFQLKATGSDNLFTLYNNSDEIVFQADDKVIVLGART</sequence>
<reference evidence="1" key="1">
    <citation type="submission" date="2018-05" db="EMBL/GenBank/DDBJ databases">
        <authorList>
            <person name="Lanie J.A."/>
            <person name="Ng W.-L."/>
            <person name="Kazmierczak K.M."/>
            <person name="Andrzejewski T.M."/>
            <person name="Davidsen T.M."/>
            <person name="Wayne K.J."/>
            <person name="Tettelin H."/>
            <person name="Glass J.I."/>
            <person name="Rusch D."/>
            <person name="Podicherti R."/>
            <person name="Tsui H.-C.T."/>
            <person name="Winkler M.E."/>
        </authorList>
    </citation>
    <scope>NUCLEOTIDE SEQUENCE</scope>
</reference>
<protein>
    <submittedName>
        <fullName evidence="1">Uncharacterized protein</fullName>
    </submittedName>
</protein>
<evidence type="ECO:0000313" key="1">
    <source>
        <dbReference type="EMBL" id="SVD49486.1"/>
    </source>
</evidence>
<feature type="non-terminal residue" evidence="1">
    <location>
        <position position="283"/>
    </location>
</feature>
<organism evidence="1">
    <name type="scientific">marine metagenome</name>
    <dbReference type="NCBI Taxonomy" id="408172"/>
    <lineage>
        <taxon>unclassified sequences</taxon>
        <taxon>metagenomes</taxon>
        <taxon>ecological metagenomes</taxon>
    </lineage>
</organism>
<dbReference type="EMBL" id="UINC01154289">
    <property type="protein sequence ID" value="SVD49486.1"/>
    <property type="molecule type" value="Genomic_DNA"/>
</dbReference>
<proteinExistence type="predicted"/>
<gene>
    <name evidence="1" type="ORF">METZ01_LOCUS402340</name>
</gene>